<dbReference type="InterPro" id="IPR012858">
    <property type="entry name" value="DC_STAMP-like"/>
</dbReference>
<gene>
    <name evidence="3" type="ORF">D917_08696</name>
</gene>
<dbReference type="Pfam" id="PF07782">
    <property type="entry name" value="DC_STAMP"/>
    <property type="match status" value="1"/>
</dbReference>
<dbReference type="GO" id="GO:0016020">
    <property type="term" value="C:membrane"/>
    <property type="evidence" value="ECO:0007669"/>
    <property type="project" value="InterPro"/>
</dbReference>
<feature type="chain" id="PRO_5010984801" description="Dendritic cell-specific transmembrane protein-like domain-containing protein" evidence="1">
    <location>
        <begin position="21"/>
        <end position="90"/>
    </location>
</feature>
<organism evidence="3 4">
    <name type="scientific">Trichinella nativa</name>
    <dbReference type="NCBI Taxonomy" id="6335"/>
    <lineage>
        <taxon>Eukaryota</taxon>
        <taxon>Metazoa</taxon>
        <taxon>Ecdysozoa</taxon>
        <taxon>Nematoda</taxon>
        <taxon>Enoplea</taxon>
        <taxon>Dorylaimia</taxon>
        <taxon>Trichinellida</taxon>
        <taxon>Trichinellidae</taxon>
        <taxon>Trichinella</taxon>
    </lineage>
</organism>
<proteinExistence type="predicted"/>
<feature type="domain" description="Dendritic cell-specific transmembrane protein-like" evidence="2">
    <location>
        <begin position="5"/>
        <end position="90"/>
    </location>
</feature>
<dbReference type="EMBL" id="LVZM01011000">
    <property type="protein sequence ID" value="OUC45018.1"/>
    <property type="molecule type" value="Genomic_DNA"/>
</dbReference>
<comment type="caution">
    <text evidence="3">The sequence shown here is derived from an EMBL/GenBank/DDBJ whole genome shotgun (WGS) entry which is preliminary data.</text>
</comment>
<evidence type="ECO:0000313" key="4">
    <source>
        <dbReference type="Proteomes" id="UP000243006"/>
    </source>
</evidence>
<evidence type="ECO:0000256" key="1">
    <source>
        <dbReference type="SAM" id="SignalP"/>
    </source>
</evidence>
<accession>A0A1Y3EPL3</accession>
<feature type="signal peptide" evidence="1">
    <location>
        <begin position="1"/>
        <end position="20"/>
    </location>
</feature>
<dbReference type="Proteomes" id="UP000243006">
    <property type="component" value="Unassembled WGS sequence"/>
</dbReference>
<sequence length="90" mass="10424">MSLYLFHLFWSIFSLIIVDDQFYHLLNMVKDYSGIEVNQTGKHDIIITLEGTGEVARMIGSVIEDLNQTLRLDQVITNEHCIVHPTKIDY</sequence>
<reference evidence="3 4" key="1">
    <citation type="submission" date="2015-04" db="EMBL/GenBank/DDBJ databases">
        <title>Draft genome of the roundworm Trichinella nativa.</title>
        <authorList>
            <person name="Mitreva M."/>
        </authorList>
    </citation>
    <scope>NUCLEOTIDE SEQUENCE [LARGE SCALE GENOMIC DNA]</scope>
    <source>
        <strain evidence="3 4">ISS45</strain>
    </source>
</reference>
<name>A0A1Y3EPL3_9BILA</name>
<dbReference type="AlphaFoldDB" id="A0A1Y3EPL3"/>
<protein>
    <recommendedName>
        <fullName evidence="2">Dendritic cell-specific transmembrane protein-like domain-containing protein</fullName>
    </recommendedName>
</protein>
<evidence type="ECO:0000259" key="2">
    <source>
        <dbReference type="Pfam" id="PF07782"/>
    </source>
</evidence>
<evidence type="ECO:0000313" key="3">
    <source>
        <dbReference type="EMBL" id="OUC45018.1"/>
    </source>
</evidence>
<keyword evidence="1" id="KW-0732">Signal</keyword>
<feature type="non-terminal residue" evidence="3">
    <location>
        <position position="90"/>
    </location>
</feature>